<dbReference type="PANTHER" id="PTHR12097">
    <property type="entry name" value="SPLICING FACTOR 3B, SUBUNIT 1-RELATED"/>
    <property type="match status" value="1"/>
</dbReference>
<organism evidence="1 2">
    <name type="scientific">Strongylus vulgaris</name>
    <name type="common">Blood worm</name>
    <dbReference type="NCBI Taxonomy" id="40348"/>
    <lineage>
        <taxon>Eukaryota</taxon>
        <taxon>Metazoa</taxon>
        <taxon>Ecdysozoa</taxon>
        <taxon>Nematoda</taxon>
        <taxon>Chromadorea</taxon>
        <taxon>Rhabditida</taxon>
        <taxon>Rhabditina</taxon>
        <taxon>Rhabditomorpha</taxon>
        <taxon>Strongyloidea</taxon>
        <taxon>Strongylidae</taxon>
        <taxon>Strongylus</taxon>
    </lineage>
</organism>
<dbReference type="OrthoDB" id="438939at2759"/>
<sequence length="69" mass="8081">MYSKLEAHYIGEMAKDYIYAVTPLLVDAMMERDQVHRQIAIDAVAHLSLGEFLQFHDYFVLLLYIPHIL</sequence>
<gene>
    <name evidence="1" type="ORF">SVUK_LOCUS20014</name>
</gene>
<dbReference type="GO" id="GO:0000245">
    <property type="term" value="P:spliceosomal complex assembly"/>
    <property type="evidence" value="ECO:0007669"/>
    <property type="project" value="InterPro"/>
</dbReference>
<evidence type="ECO:0000313" key="1">
    <source>
        <dbReference type="EMBL" id="VDM85016.1"/>
    </source>
</evidence>
<protein>
    <submittedName>
        <fullName evidence="1">Uncharacterized protein</fullName>
    </submittedName>
</protein>
<dbReference type="GO" id="GO:0003729">
    <property type="term" value="F:mRNA binding"/>
    <property type="evidence" value="ECO:0007669"/>
    <property type="project" value="InterPro"/>
</dbReference>
<keyword evidence="2" id="KW-1185">Reference proteome</keyword>
<evidence type="ECO:0000313" key="2">
    <source>
        <dbReference type="Proteomes" id="UP000270094"/>
    </source>
</evidence>
<accession>A0A3P7JNP9</accession>
<proteinExistence type="predicted"/>
<dbReference type="InterPro" id="IPR038737">
    <property type="entry name" value="SF3b_su1-like"/>
</dbReference>
<dbReference type="AlphaFoldDB" id="A0A3P7JNP9"/>
<dbReference type="EMBL" id="UYYB01135380">
    <property type="protein sequence ID" value="VDM85016.1"/>
    <property type="molecule type" value="Genomic_DNA"/>
</dbReference>
<dbReference type="Proteomes" id="UP000270094">
    <property type="component" value="Unassembled WGS sequence"/>
</dbReference>
<name>A0A3P7JNP9_STRVU</name>
<reference evidence="1 2" key="1">
    <citation type="submission" date="2018-11" db="EMBL/GenBank/DDBJ databases">
        <authorList>
            <consortium name="Pathogen Informatics"/>
        </authorList>
    </citation>
    <scope>NUCLEOTIDE SEQUENCE [LARGE SCALE GENOMIC DNA]</scope>
</reference>